<evidence type="ECO:0000313" key="5">
    <source>
        <dbReference type="Proteomes" id="UP001066327"/>
    </source>
</evidence>
<dbReference type="InterPro" id="IPR019468">
    <property type="entry name" value="AdenyloSucc_lyase_C"/>
</dbReference>
<dbReference type="RefSeq" id="WP_231137612.1">
    <property type="nucleotide sequence ID" value="NZ_CP009111.1"/>
</dbReference>
<dbReference type="EMBL" id="JAPWIS010000014">
    <property type="protein sequence ID" value="MCZ4586985.1"/>
    <property type="molecule type" value="Genomic_DNA"/>
</dbReference>
<dbReference type="AlphaFoldDB" id="A0AAX3Y4M9"/>
<dbReference type="Proteomes" id="UP001231166">
    <property type="component" value="Chromosome"/>
</dbReference>
<dbReference type="PANTHER" id="PTHR43172:SF2">
    <property type="entry name" value="ADENYLOSUCCINATE LYASE C-TERMINAL DOMAIN-CONTAINING PROTEIN"/>
    <property type="match status" value="1"/>
</dbReference>
<organism evidence="4 6">
    <name type="scientific">Rhodococcus opacus</name>
    <name type="common">Nocardia opaca</name>
    <dbReference type="NCBI Taxonomy" id="37919"/>
    <lineage>
        <taxon>Bacteria</taxon>
        <taxon>Bacillati</taxon>
        <taxon>Actinomycetota</taxon>
        <taxon>Actinomycetes</taxon>
        <taxon>Mycobacteriales</taxon>
        <taxon>Nocardiaceae</taxon>
        <taxon>Rhodococcus</taxon>
    </lineage>
</organism>
<evidence type="ECO:0000259" key="2">
    <source>
        <dbReference type="SMART" id="SM00998"/>
    </source>
</evidence>
<evidence type="ECO:0000313" key="6">
    <source>
        <dbReference type="Proteomes" id="UP001231166"/>
    </source>
</evidence>
<dbReference type="PANTHER" id="PTHR43172">
    <property type="entry name" value="ADENYLOSUCCINATE LYASE"/>
    <property type="match status" value="1"/>
</dbReference>
<sequence length="121" mass="13316">MAADLNHLLEGLQVNVERMRRNVGITGGQVNAESLMMILDSSIGRDHAHHLLVELTRSADLRNLNFSEVATADERVASHLSRDQIMKALDPTQYLGFAPEVADRISRALTADAEDRPSISP</sequence>
<accession>A0AAX3Y4M9</accession>
<dbReference type="GO" id="GO:0016829">
    <property type="term" value="F:lyase activity"/>
    <property type="evidence" value="ECO:0007669"/>
    <property type="project" value="UniProtKB-KW"/>
</dbReference>
<evidence type="ECO:0000256" key="1">
    <source>
        <dbReference type="ARBA" id="ARBA00023239"/>
    </source>
</evidence>
<gene>
    <name evidence="3" type="ORF">O4328_25425</name>
    <name evidence="4" type="ORF">Q5707_19705</name>
</gene>
<proteinExistence type="predicted"/>
<reference evidence="3" key="1">
    <citation type="submission" date="2022-12" db="EMBL/GenBank/DDBJ databases">
        <authorList>
            <person name="Krivoruchko A.V."/>
            <person name="Elkin A."/>
        </authorList>
    </citation>
    <scope>NUCLEOTIDE SEQUENCE</scope>
    <source>
        <strain evidence="3">IEGM 249</strain>
    </source>
</reference>
<name>A0AAX3Y4M9_RHOOP</name>
<feature type="domain" description="Adenylosuccinate lyase C-terminal" evidence="2">
    <location>
        <begin position="27"/>
        <end position="106"/>
    </location>
</feature>
<dbReference type="InterPro" id="IPR008948">
    <property type="entry name" value="L-Aspartase-like"/>
</dbReference>
<protein>
    <recommendedName>
        <fullName evidence="2">Adenylosuccinate lyase C-terminal domain-containing protein</fullName>
    </recommendedName>
</protein>
<dbReference type="Proteomes" id="UP001066327">
    <property type="component" value="Unassembled WGS sequence"/>
</dbReference>
<evidence type="ECO:0000313" key="4">
    <source>
        <dbReference type="EMBL" id="WLF44217.1"/>
    </source>
</evidence>
<keyword evidence="5" id="KW-1185">Reference proteome</keyword>
<dbReference type="EMBL" id="CP130953">
    <property type="protein sequence ID" value="WLF44217.1"/>
    <property type="molecule type" value="Genomic_DNA"/>
</dbReference>
<dbReference type="Pfam" id="PF10397">
    <property type="entry name" value="ADSL_C"/>
    <property type="match status" value="1"/>
</dbReference>
<dbReference type="SUPFAM" id="SSF48557">
    <property type="entry name" value="L-aspartase-like"/>
    <property type="match status" value="1"/>
</dbReference>
<evidence type="ECO:0000313" key="3">
    <source>
        <dbReference type="EMBL" id="MCZ4586985.1"/>
    </source>
</evidence>
<keyword evidence="1" id="KW-0456">Lyase</keyword>
<dbReference type="SMART" id="SM00998">
    <property type="entry name" value="ADSL_C"/>
    <property type="match status" value="1"/>
</dbReference>
<dbReference type="Gene3D" id="1.10.40.30">
    <property type="entry name" value="Fumarase/aspartase (C-terminal domain)"/>
    <property type="match status" value="1"/>
</dbReference>
<reference evidence="4" key="2">
    <citation type="submission" date="2023-07" db="EMBL/GenBank/DDBJ databases">
        <title>Genomic analysis of Rhodococcus opacus VOC-14 with glycol ethers degradation activity.</title>
        <authorList>
            <person name="Narkevich D.A."/>
            <person name="Hlushen A.M."/>
            <person name="Akhremchuk A.E."/>
            <person name="Sikolenko M.A."/>
            <person name="Valentovich L.N."/>
        </authorList>
    </citation>
    <scope>NUCLEOTIDE SEQUENCE</scope>
    <source>
        <strain evidence="4">VOC-14</strain>
    </source>
</reference>